<keyword evidence="4" id="KW-1185">Reference proteome</keyword>
<dbReference type="SUPFAM" id="SSF48295">
    <property type="entry name" value="TrpR-like"/>
    <property type="match status" value="2"/>
</dbReference>
<name>A0A926DSJ0_9FIRM</name>
<comment type="similarity">
    <text evidence="1">Belongs to the IS150/IS1296 orfA family.</text>
</comment>
<evidence type="ECO:0000313" key="4">
    <source>
        <dbReference type="Proteomes" id="UP000657006"/>
    </source>
</evidence>
<sequence>MRKKFTTEEKLNAVHAYLDGTTSQKKLAKNLGTSQAVVQRWLANYQSMGEAAFYKKGNSSYSARLKFSAVQDYLSGKGSLREICKKYRIKSETQLQRWILRYNGHGELKASGTGGAIVMTKGRKTSFEERVEIVQYCISHNRNYAETAVKYNVSYQQARSYTVKYEAGGVEALRDRRGRTKPEEEMSELEKLRAEKRRHVKRAAQTRLQHTGWNREPIYRRLYHSSQSHGHKTMIPYRQHLTISTSREGEGKNKVGIAVNRS</sequence>
<evidence type="ECO:0000256" key="1">
    <source>
        <dbReference type="ARBA" id="ARBA00038232"/>
    </source>
</evidence>
<feature type="domain" description="Insertion element IS150 protein InsJ-like helix-turn-helix" evidence="2">
    <location>
        <begin position="69"/>
        <end position="107"/>
    </location>
</feature>
<evidence type="ECO:0000313" key="3">
    <source>
        <dbReference type="EMBL" id="MBC8542979.1"/>
    </source>
</evidence>
<dbReference type="Pfam" id="PF13518">
    <property type="entry name" value="HTH_28"/>
    <property type="match status" value="2"/>
</dbReference>
<dbReference type="Pfam" id="PF01527">
    <property type="entry name" value="HTH_Tnp_1"/>
    <property type="match status" value="1"/>
</dbReference>
<dbReference type="Gene3D" id="1.10.10.60">
    <property type="entry name" value="Homeodomain-like"/>
    <property type="match status" value="1"/>
</dbReference>
<evidence type="ECO:0000259" key="2">
    <source>
        <dbReference type="Pfam" id="PF13518"/>
    </source>
</evidence>
<dbReference type="SUPFAM" id="SSF46689">
    <property type="entry name" value="Homeodomain-like"/>
    <property type="match status" value="1"/>
</dbReference>
<dbReference type="Proteomes" id="UP000657006">
    <property type="component" value="Unassembled WGS sequence"/>
</dbReference>
<comment type="caution">
    <text evidence="3">The sequence shown here is derived from an EMBL/GenBank/DDBJ whole genome shotgun (WGS) entry which is preliminary data.</text>
</comment>
<organism evidence="3 4">
    <name type="scientific">Bianquea renquensis</name>
    <dbReference type="NCBI Taxonomy" id="2763661"/>
    <lineage>
        <taxon>Bacteria</taxon>
        <taxon>Bacillati</taxon>
        <taxon>Bacillota</taxon>
        <taxon>Clostridia</taxon>
        <taxon>Eubacteriales</taxon>
        <taxon>Bianqueaceae</taxon>
        <taxon>Bianquea</taxon>
    </lineage>
</organism>
<feature type="domain" description="Insertion element IS150 protein InsJ-like helix-turn-helix" evidence="2">
    <location>
        <begin position="129"/>
        <end position="179"/>
    </location>
</feature>
<dbReference type="PANTHER" id="PTHR33795:SF1">
    <property type="entry name" value="INSERTION ELEMENT IS150 PROTEIN INSJ"/>
    <property type="match status" value="1"/>
</dbReference>
<dbReference type="GO" id="GO:0043565">
    <property type="term" value="F:sequence-specific DNA binding"/>
    <property type="evidence" value="ECO:0007669"/>
    <property type="project" value="InterPro"/>
</dbReference>
<dbReference type="EMBL" id="JACRSQ010000005">
    <property type="protein sequence ID" value="MBC8542979.1"/>
    <property type="molecule type" value="Genomic_DNA"/>
</dbReference>
<dbReference type="Gene3D" id="1.10.10.10">
    <property type="entry name" value="Winged helix-like DNA-binding domain superfamily/Winged helix DNA-binding domain"/>
    <property type="match status" value="2"/>
</dbReference>
<dbReference type="InterPro" id="IPR010921">
    <property type="entry name" value="Trp_repressor/repl_initiator"/>
</dbReference>
<reference evidence="3" key="1">
    <citation type="submission" date="2020-08" db="EMBL/GenBank/DDBJ databases">
        <title>Genome public.</title>
        <authorList>
            <person name="Liu C."/>
            <person name="Sun Q."/>
        </authorList>
    </citation>
    <scope>NUCLEOTIDE SEQUENCE</scope>
    <source>
        <strain evidence="3">NSJ-32</strain>
    </source>
</reference>
<dbReference type="InterPro" id="IPR052057">
    <property type="entry name" value="IS150/IS1296_orfA-like"/>
</dbReference>
<dbReference type="InterPro" id="IPR055247">
    <property type="entry name" value="InsJ-like_HTH"/>
</dbReference>
<dbReference type="InterPro" id="IPR036388">
    <property type="entry name" value="WH-like_DNA-bd_sf"/>
</dbReference>
<dbReference type="InterPro" id="IPR009057">
    <property type="entry name" value="Homeodomain-like_sf"/>
</dbReference>
<gene>
    <name evidence="3" type="ORF">H8730_05425</name>
</gene>
<protein>
    <submittedName>
        <fullName evidence="3">Transposase</fullName>
    </submittedName>
</protein>
<accession>A0A926DSJ0</accession>
<dbReference type="InterPro" id="IPR002514">
    <property type="entry name" value="Transposase_8"/>
</dbReference>
<dbReference type="GO" id="GO:0006313">
    <property type="term" value="P:DNA transposition"/>
    <property type="evidence" value="ECO:0007669"/>
    <property type="project" value="InterPro"/>
</dbReference>
<proteinExistence type="inferred from homology"/>
<dbReference type="AlphaFoldDB" id="A0A926DSJ0"/>
<dbReference type="PANTHER" id="PTHR33795">
    <property type="entry name" value="INSERTION ELEMENT IS150 PROTEIN INSJ"/>
    <property type="match status" value="1"/>
</dbReference>
<dbReference type="GO" id="GO:0004803">
    <property type="term" value="F:transposase activity"/>
    <property type="evidence" value="ECO:0007669"/>
    <property type="project" value="InterPro"/>
</dbReference>